<dbReference type="GeneID" id="130498952"/>
<dbReference type="Gene3D" id="3.80.10.10">
    <property type="entry name" value="Ribonuclease Inhibitor"/>
    <property type="match status" value="1"/>
</dbReference>
<dbReference type="RefSeq" id="XP_056848797.1">
    <property type="nucleotide sequence ID" value="XM_056992817.1"/>
</dbReference>
<keyword evidence="1" id="KW-1185">Reference proteome</keyword>
<dbReference type="SUPFAM" id="SSF52058">
    <property type="entry name" value="L domain-like"/>
    <property type="match status" value="1"/>
</dbReference>
<dbReference type="Proteomes" id="UP000504610">
    <property type="component" value="Chromosome 8"/>
</dbReference>
<dbReference type="OrthoDB" id="1113662at2759"/>
<dbReference type="KEGG" id="rsz:130498952"/>
<name>A0A9W3CB38_RAPSA</name>
<evidence type="ECO:0000313" key="2">
    <source>
        <dbReference type="RefSeq" id="XP_056848797.1"/>
    </source>
</evidence>
<evidence type="ECO:0000313" key="1">
    <source>
        <dbReference type="Proteomes" id="UP000504610"/>
    </source>
</evidence>
<dbReference type="InterPro" id="IPR032675">
    <property type="entry name" value="LRR_dom_sf"/>
</dbReference>
<reference evidence="2" key="2">
    <citation type="submission" date="2025-08" db="UniProtKB">
        <authorList>
            <consortium name="RefSeq"/>
        </authorList>
    </citation>
    <scope>IDENTIFICATION</scope>
    <source>
        <tissue evidence="2">Leaf</tissue>
    </source>
</reference>
<organism evidence="1 2">
    <name type="scientific">Raphanus sativus</name>
    <name type="common">Radish</name>
    <name type="synonym">Raphanus raphanistrum var. sativus</name>
    <dbReference type="NCBI Taxonomy" id="3726"/>
    <lineage>
        <taxon>Eukaryota</taxon>
        <taxon>Viridiplantae</taxon>
        <taxon>Streptophyta</taxon>
        <taxon>Embryophyta</taxon>
        <taxon>Tracheophyta</taxon>
        <taxon>Spermatophyta</taxon>
        <taxon>Magnoliopsida</taxon>
        <taxon>eudicotyledons</taxon>
        <taxon>Gunneridae</taxon>
        <taxon>Pentapetalae</taxon>
        <taxon>rosids</taxon>
        <taxon>malvids</taxon>
        <taxon>Brassicales</taxon>
        <taxon>Brassicaceae</taxon>
        <taxon>Brassiceae</taxon>
        <taxon>Raphanus</taxon>
    </lineage>
</organism>
<proteinExistence type="predicted"/>
<dbReference type="AlphaFoldDB" id="A0A9W3CB38"/>
<protein>
    <submittedName>
        <fullName evidence="2">Probable disease resistance protein RPP1</fullName>
    </submittedName>
</protein>
<reference evidence="1" key="1">
    <citation type="journal article" date="2019" name="Database">
        <title>The radish genome database (RadishGD): an integrated information resource for radish genomics.</title>
        <authorList>
            <person name="Yu H.J."/>
            <person name="Baek S."/>
            <person name="Lee Y.J."/>
            <person name="Cho A."/>
            <person name="Mun J.H."/>
        </authorList>
    </citation>
    <scope>NUCLEOTIDE SEQUENCE [LARGE SCALE GENOMIC DNA]</scope>
    <source>
        <strain evidence="1">cv. WK10039</strain>
    </source>
</reference>
<gene>
    <name evidence="2" type="primary">LOC130498952</name>
</gene>
<sequence length="222" mass="25205">MVELPSSIGKLVNIDLECIGELDLSDCSWWEIYRESSTDIQEFDPWIESISGLGQLVLNGMKKLVSLPPLPDSLWLLDAKNCESLERLDCSFRNQRFRNLHFTNCFKLNQEARDLISLTRTNDYAVFPAEEVPQCFTYRSSGSSVTVNITSGGNALTAGYKRLQGVYPGHLYTFEVEVETEEVTSAELVFDFELQYNILSERSEAWEIKECGMVQLLEVSSC</sequence>
<accession>A0A9W3CB38</accession>